<gene>
    <name evidence="2" type="ORF">T229_10060</name>
</gene>
<evidence type="ECO:0000313" key="2">
    <source>
        <dbReference type="EMBL" id="ETK04223.1"/>
    </source>
</evidence>
<accession>W2CB05</accession>
<dbReference type="Proteomes" id="UP000018872">
    <property type="component" value="Unassembled WGS sequence"/>
</dbReference>
<reference evidence="2 3" key="1">
    <citation type="submission" date="2013-11" db="EMBL/GenBank/DDBJ databases">
        <title>Single cell genomics of uncultured Tannerella BU063 (oral taxon 286).</title>
        <authorList>
            <person name="Beall C.J."/>
            <person name="Campbell A.G."/>
            <person name="Griffen A.L."/>
            <person name="Podar M."/>
            <person name="Leys E.J."/>
        </authorList>
    </citation>
    <scope>NUCLEOTIDE SEQUENCE [LARGE SCALE GENOMIC DNA]</scope>
    <source>
        <strain evidence="2">Cell 5</strain>
    </source>
</reference>
<sequence length="163" mass="18593">MNVKEEILQRTNRGLDIFYFYMPIDFVPKRNFRNPLYDDKRASCNIYLDGKSDCYRMKDFGNDLYSGDCFWFAATMQGLDAHTEFMQVLETIIRDLQLSISLLGKARSIAPVTKSPALPRPSSGEKAPKNKGQFSLVEQPYRMEELPFGDVTVSTQRPCNASG</sequence>
<proteinExistence type="predicted"/>
<dbReference type="AlphaFoldDB" id="W2CB05"/>
<protein>
    <submittedName>
        <fullName evidence="2">Uncharacterized protein</fullName>
    </submittedName>
</protein>
<organism evidence="2 3">
    <name type="scientific">Tannerella sp. oral taxon BU063 isolate Cell 5</name>
    <dbReference type="NCBI Taxonomy" id="1410950"/>
    <lineage>
        <taxon>Bacteria</taxon>
        <taxon>Pseudomonadati</taxon>
        <taxon>Bacteroidota</taxon>
        <taxon>Bacteroidia</taxon>
        <taxon>Bacteroidales</taxon>
        <taxon>Tannerellaceae</taxon>
        <taxon>Tannerella</taxon>
    </lineage>
</organism>
<evidence type="ECO:0000313" key="3">
    <source>
        <dbReference type="Proteomes" id="UP000018872"/>
    </source>
</evidence>
<evidence type="ECO:0000256" key="1">
    <source>
        <dbReference type="SAM" id="MobiDB-lite"/>
    </source>
</evidence>
<comment type="caution">
    <text evidence="2">The sequence shown here is derived from an EMBL/GenBank/DDBJ whole genome shotgun (WGS) entry which is preliminary data.</text>
</comment>
<dbReference type="PATRIC" id="fig|1410950.3.peg.1457"/>
<dbReference type="EMBL" id="AYYC01000677">
    <property type="protein sequence ID" value="ETK04223.1"/>
    <property type="molecule type" value="Genomic_DNA"/>
</dbReference>
<name>W2CB05_9BACT</name>
<feature type="region of interest" description="Disordered" evidence="1">
    <location>
        <begin position="114"/>
        <end position="134"/>
    </location>
</feature>